<dbReference type="EMBL" id="CP072842">
    <property type="protein sequence ID" value="QTV05323.1"/>
    <property type="molecule type" value="Genomic_DNA"/>
</dbReference>
<reference evidence="2" key="2">
    <citation type="submission" date="2021-04" db="EMBL/GenBank/DDBJ databases">
        <title>Taxonomy of Flavobacteriaceae bacterium ZY171143.</title>
        <authorList>
            <person name="Li F."/>
        </authorList>
    </citation>
    <scope>NUCLEOTIDE SEQUENCE [LARGE SCALE GENOMIC DNA]</scope>
    <source>
        <strain evidence="2">ZY171143</strain>
    </source>
</reference>
<keyword evidence="2" id="KW-1185">Reference proteome</keyword>
<dbReference type="RefSeq" id="WP_230475954.1">
    <property type="nucleotide sequence ID" value="NZ_CP072842.1"/>
</dbReference>
<reference evidence="1 2" key="1">
    <citation type="journal article" date="2021" name="Int. J. Syst. Evol. Microbiol.">
        <title>Faecalibacter bovis sp. nov., isolated from cow faeces.</title>
        <authorList>
            <person name="Li F."/>
            <person name="Zhao W."/>
            <person name="Hong Q."/>
            <person name="Shao Q."/>
            <person name="Song J."/>
            <person name="Yang S."/>
        </authorList>
    </citation>
    <scope>NUCLEOTIDE SEQUENCE [LARGE SCALE GENOMIC DNA]</scope>
    <source>
        <strain evidence="1 2">ZY171143</strain>
    </source>
</reference>
<protein>
    <submittedName>
        <fullName evidence="1">Uncharacterized protein</fullName>
    </submittedName>
</protein>
<dbReference type="Proteomes" id="UP000672011">
    <property type="component" value="Chromosome"/>
</dbReference>
<evidence type="ECO:0000313" key="1">
    <source>
        <dbReference type="EMBL" id="QTV05323.1"/>
    </source>
</evidence>
<gene>
    <name evidence="1" type="ORF">J9309_11145</name>
</gene>
<accession>A0ABX7XBQ1</accession>
<name>A0ABX7XBQ1_9FLAO</name>
<sequence>MKTILSTIFLATLGFANAQEIKDYKYVHVPDALSSFGENQYQLNSRLGFYLGKKNYTILKDDKSVWPAEALNDPCTMVRADLVKAKSLTTNKLNVNFIDCKNQIISSIEGSSIIKEFDKGYQDALKRALDKIEPSVPTVKSTKSMVASQPVNTQLIKQEPVQITVKASDNANVAPLLTDGKKNYQLIELNQTNFIIMNENATQVVAKFEKALKPGVFRVAVTNGDSTYNSIGYYNENSISFEVKENNVWKEVILTEKK</sequence>
<proteinExistence type="predicted"/>
<evidence type="ECO:0000313" key="2">
    <source>
        <dbReference type="Proteomes" id="UP000672011"/>
    </source>
</evidence>
<organism evidence="1 2">
    <name type="scientific">Faecalibacter bovis</name>
    <dbReference type="NCBI Taxonomy" id="2898187"/>
    <lineage>
        <taxon>Bacteria</taxon>
        <taxon>Pseudomonadati</taxon>
        <taxon>Bacteroidota</taxon>
        <taxon>Flavobacteriia</taxon>
        <taxon>Flavobacteriales</taxon>
        <taxon>Weeksellaceae</taxon>
        <taxon>Faecalibacter</taxon>
    </lineage>
</organism>